<sequence>MPAANSTDGLQNRAGGGSARDALESVAFLARSEHRVHALELLDGEPRTRTELTEQMDVTRVTLSRILGDFEDRGWITRGSKRTYALTSFGALVYSDFKRLLGTVSVGRAYPDIVERLPTDWFDFDLRCLADGELVGGESADPLSAARVVANAVQNASTCTSLLGTFIAFPMYTFEEALRAGTEPETTVVFDPGVTEQMLTDADLRNRWQTIETATDDAVYYSLDERVPCSIDLIDGNTVFLTVDRDADRGFDIIRSTHPDVVEWAQETFETYHSRATPLAQRVEPE</sequence>
<dbReference type="CDD" id="cd00090">
    <property type="entry name" value="HTH_ARSR"/>
    <property type="match status" value="1"/>
</dbReference>
<dbReference type="InterPro" id="IPR036390">
    <property type="entry name" value="WH_DNA-bd_sf"/>
</dbReference>
<name>M0IJU2_9EURY</name>
<comment type="caution">
    <text evidence="3">The sequence shown here is derived from an EMBL/GenBank/DDBJ whole genome shotgun (WGS) entry which is preliminary data.</text>
</comment>
<dbReference type="Pfam" id="PF25213">
    <property type="entry name" value="HVO_A0261_N"/>
    <property type="match status" value="1"/>
</dbReference>
<dbReference type="RefSeq" id="WP_008318637.1">
    <property type="nucleotide sequence ID" value="NZ_AOLN01000006.1"/>
</dbReference>
<evidence type="ECO:0000313" key="3">
    <source>
        <dbReference type="EMBL" id="ELZ97000.1"/>
    </source>
</evidence>
<dbReference type="Gene3D" id="1.10.10.10">
    <property type="entry name" value="Winged helix-like DNA-binding domain superfamily/Winged helix DNA-binding domain"/>
    <property type="match status" value="1"/>
</dbReference>
<dbReference type="InterPro" id="IPR057527">
    <property type="entry name" value="HVO_A0261-like_N"/>
</dbReference>
<dbReference type="InterPro" id="IPR011991">
    <property type="entry name" value="ArsR-like_HTH"/>
</dbReference>
<feature type="domain" description="Methanogenesis regulatory protein FilR1 middle" evidence="1">
    <location>
        <begin position="147"/>
        <end position="274"/>
    </location>
</feature>
<dbReference type="SUPFAM" id="SSF46785">
    <property type="entry name" value="Winged helix' DNA-binding domain"/>
    <property type="match status" value="1"/>
</dbReference>
<feature type="domain" description="HVO-A0261-like N-terminal" evidence="2">
    <location>
        <begin position="24"/>
        <end position="106"/>
    </location>
</feature>
<dbReference type="Proteomes" id="UP000011550">
    <property type="component" value="Unassembled WGS sequence"/>
</dbReference>
<reference evidence="3 4" key="1">
    <citation type="journal article" date="2014" name="PLoS Genet.">
        <title>Phylogenetically driven sequencing of extremely halophilic archaea reveals strategies for static and dynamic osmo-response.</title>
        <authorList>
            <person name="Becker E.A."/>
            <person name="Seitzer P.M."/>
            <person name="Tritt A."/>
            <person name="Larsen D."/>
            <person name="Krusor M."/>
            <person name="Yao A.I."/>
            <person name="Wu D."/>
            <person name="Madern D."/>
            <person name="Eisen J.A."/>
            <person name="Darling A.E."/>
            <person name="Facciotti M.T."/>
        </authorList>
    </citation>
    <scope>NUCLEOTIDE SEQUENCE [LARGE SCALE GENOMIC DNA]</scope>
    <source>
        <strain evidence="3 4">ATCC BAA-1512</strain>
    </source>
</reference>
<dbReference type="OrthoDB" id="330490at2157"/>
<dbReference type="PATRIC" id="fig|662479.7.peg.920"/>
<gene>
    <name evidence="3" type="ORF">C440_04463</name>
</gene>
<evidence type="ECO:0000313" key="4">
    <source>
        <dbReference type="Proteomes" id="UP000011550"/>
    </source>
</evidence>
<accession>M0IJU2</accession>
<dbReference type="EMBL" id="AOLN01000006">
    <property type="protein sequence ID" value="ELZ97000.1"/>
    <property type="molecule type" value="Genomic_DNA"/>
</dbReference>
<proteinExistence type="predicted"/>
<dbReference type="InterPro" id="IPR036388">
    <property type="entry name" value="WH-like_DNA-bd_sf"/>
</dbReference>
<organism evidence="3 4">
    <name type="scientific">Haloferax mucosum ATCC BAA-1512</name>
    <dbReference type="NCBI Taxonomy" id="662479"/>
    <lineage>
        <taxon>Archaea</taxon>
        <taxon>Methanobacteriati</taxon>
        <taxon>Methanobacteriota</taxon>
        <taxon>Stenosarchaea group</taxon>
        <taxon>Halobacteria</taxon>
        <taxon>Halobacteriales</taxon>
        <taxon>Haloferacaceae</taxon>
        <taxon>Haloferax</taxon>
    </lineage>
</organism>
<dbReference type="Pfam" id="PF08350">
    <property type="entry name" value="FilR1_middle"/>
    <property type="match status" value="1"/>
</dbReference>
<keyword evidence="4" id="KW-1185">Reference proteome</keyword>
<dbReference type="AlphaFoldDB" id="M0IJU2"/>
<protein>
    <submittedName>
        <fullName evidence="3">Uncharacterized protein</fullName>
    </submittedName>
</protein>
<evidence type="ECO:0000259" key="2">
    <source>
        <dbReference type="Pfam" id="PF25213"/>
    </source>
</evidence>
<evidence type="ECO:0000259" key="1">
    <source>
        <dbReference type="Pfam" id="PF08350"/>
    </source>
</evidence>
<dbReference type="InterPro" id="IPR013561">
    <property type="entry name" value="FilR1_middle_dom"/>
</dbReference>